<sequence length="276" mass="30866">MQLMDILDNKDISDVITWLPHGRGFTITDKRRFAEEVMPIYFRESKYTSFTRRLNRWKFTIQTQGHKKAAYYHPFFIKGDVQSCEMMRPLPQPKRKKKHMIKSASPTARRPNTALQYTISMDSPEDISPVGNEKGSLQQSSGFLGVHETSTLRTGLMHSGMTSHSNIMSMASMPQVMLANEGGVAPATLYTLPQQQHTGGGAAGVLLPPQSAASAPPGQQHAFKSYPTHMANIFVQHQVNIANSQAVLLRLSKERLLMMRRQEHESSLIIAPSSCD</sequence>
<organism evidence="6">
    <name type="scientific">Chaetoceros debilis</name>
    <dbReference type="NCBI Taxonomy" id="122233"/>
    <lineage>
        <taxon>Eukaryota</taxon>
        <taxon>Sar</taxon>
        <taxon>Stramenopiles</taxon>
        <taxon>Ochrophyta</taxon>
        <taxon>Bacillariophyta</taxon>
        <taxon>Coscinodiscophyceae</taxon>
        <taxon>Chaetocerotophycidae</taxon>
        <taxon>Chaetocerotales</taxon>
        <taxon>Chaetocerotaceae</taxon>
        <taxon>Chaetoceros</taxon>
    </lineage>
</organism>
<feature type="domain" description="HSF-type DNA-binding" evidence="5">
    <location>
        <begin position="1"/>
        <end position="89"/>
    </location>
</feature>
<dbReference type="Gene3D" id="1.10.10.10">
    <property type="entry name" value="Winged helix-like DNA-binding domain superfamily/Winged helix DNA-binding domain"/>
    <property type="match status" value="1"/>
</dbReference>
<evidence type="ECO:0000256" key="1">
    <source>
        <dbReference type="ARBA" id="ARBA00004123"/>
    </source>
</evidence>
<reference evidence="6" key="1">
    <citation type="submission" date="2021-01" db="EMBL/GenBank/DDBJ databases">
        <authorList>
            <person name="Corre E."/>
            <person name="Pelletier E."/>
            <person name="Niang G."/>
            <person name="Scheremetjew M."/>
            <person name="Finn R."/>
            <person name="Kale V."/>
            <person name="Holt S."/>
            <person name="Cochrane G."/>
            <person name="Meng A."/>
            <person name="Brown T."/>
            <person name="Cohen L."/>
        </authorList>
    </citation>
    <scope>NUCLEOTIDE SEQUENCE</scope>
    <source>
        <strain evidence="6">MM31A-1</strain>
    </source>
</reference>
<proteinExistence type="inferred from homology"/>
<protein>
    <recommendedName>
        <fullName evidence="5">HSF-type DNA-binding domain-containing protein</fullName>
    </recommendedName>
</protein>
<evidence type="ECO:0000256" key="2">
    <source>
        <dbReference type="ARBA" id="ARBA00023125"/>
    </source>
</evidence>
<dbReference type="PANTHER" id="PTHR10015:SF206">
    <property type="entry name" value="HSF-TYPE DNA-BINDING DOMAIN-CONTAINING PROTEIN"/>
    <property type="match status" value="1"/>
</dbReference>
<dbReference type="FunFam" id="1.10.10.10:FF:000479">
    <property type="entry name" value="Predicted protein"/>
    <property type="match status" value="1"/>
</dbReference>
<evidence type="ECO:0000256" key="4">
    <source>
        <dbReference type="RuleBase" id="RU004020"/>
    </source>
</evidence>
<dbReference type="InterPro" id="IPR036390">
    <property type="entry name" value="WH_DNA-bd_sf"/>
</dbReference>
<evidence type="ECO:0000313" key="6">
    <source>
        <dbReference type="EMBL" id="CAE0474502.1"/>
    </source>
</evidence>
<dbReference type="PANTHER" id="PTHR10015">
    <property type="entry name" value="HEAT SHOCK TRANSCRIPTION FACTOR"/>
    <property type="match status" value="1"/>
</dbReference>
<dbReference type="GO" id="GO:0043565">
    <property type="term" value="F:sequence-specific DNA binding"/>
    <property type="evidence" value="ECO:0007669"/>
    <property type="project" value="InterPro"/>
</dbReference>
<dbReference type="SMART" id="SM00415">
    <property type="entry name" value="HSF"/>
    <property type="match status" value="1"/>
</dbReference>
<dbReference type="InterPro" id="IPR036388">
    <property type="entry name" value="WH-like_DNA-bd_sf"/>
</dbReference>
<comment type="similarity">
    <text evidence="4">Belongs to the HSF family.</text>
</comment>
<keyword evidence="3" id="KW-0539">Nucleus</keyword>
<dbReference type="AlphaFoldDB" id="A0A7S3VEA3"/>
<name>A0A7S3VEA3_9STRA</name>
<dbReference type="GO" id="GO:0005634">
    <property type="term" value="C:nucleus"/>
    <property type="evidence" value="ECO:0007669"/>
    <property type="project" value="UniProtKB-SubCell"/>
</dbReference>
<dbReference type="GO" id="GO:0003700">
    <property type="term" value="F:DNA-binding transcription factor activity"/>
    <property type="evidence" value="ECO:0007669"/>
    <property type="project" value="InterPro"/>
</dbReference>
<dbReference type="Pfam" id="PF00447">
    <property type="entry name" value="HSF_DNA-bind"/>
    <property type="match status" value="1"/>
</dbReference>
<evidence type="ECO:0000256" key="3">
    <source>
        <dbReference type="ARBA" id="ARBA00023242"/>
    </source>
</evidence>
<accession>A0A7S3VEA3</accession>
<comment type="subcellular location">
    <subcellularLocation>
        <location evidence="1">Nucleus</location>
    </subcellularLocation>
</comment>
<evidence type="ECO:0000259" key="5">
    <source>
        <dbReference type="SMART" id="SM00415"/>
    </source>
</evidence>
<dbReference type="InterPro" id="IPR000232">
    <property type="entry name" value="HSF_DNA-bd"/>
</dbReference>
<keyword evidence="2" id="KW-0238">DNA-binding</keyword>
<dbReference type="SUPFAM" id="SSF46785">
    <property type="entry name" value="Winged helix' DNA-binding domain"/>
    <property type="match status" value="1"/>
</dbReference>
<gene>
    <name evidence="6" type="ORF">CDEB00056_LOCUS19355</name>
</gene>
<dbReference type="EMBL" id="HBIO01025216">
    <property type="protein sequence ID" value="CAE0474502.1"/>
    <property type="molecule type" value="Transcribed_RNA"/>
</dbReference>